<proteinExistence type="predicted"/>
<keyword evidence="1" id="KW-0472">Membrane</keyword>
<name>A0A840NQE6_9ACTN</name>
<evidence type="ECO:0008006" key="5">
    <source>
        <dbReference type="Google" id="ProtNLM"/>
    </source>
</evidence>
<keyword evidence="1" id="KW-1133">Transmembrane helix</keyword>
<protein>
    <recommendedName>
        <fullName evidence="5">DUF3995 domain-containing protein</fullName>
    </recommendedName>
</protein>
<feature type="transmembrane region" description="Helical" evidence="1">
    <location>
        <begin position="88"/>
        <end position="109"/>
    </location>
</feature>
<evidence type="ECO:0000313" key="3">
    <source>
        <dbReference type="EMBL" id="MBB5130804.1"/>
    </source>
</evidence>
<feature type="signal peptide" evidence="2">
    <location>
        <begin position="1"/>
        <end position="23"/>
    </location>
</feature>
<keyword evidence="2" id="KW-0732">Signal</keyword>
<dbReference type="AlphaFoldDB" id="A0A840NQE6"/>
<comment type="caution">
    <text evidence="3">The sequence shown here is derived from an EMBL/GenBank/DDBJ whole genome shotgun (WGS) entry which is preliminary data.</text>
</comment>
<keyword evidence="1" id="KW-0812">Transmembrane</keyword>
<evidence type="ECO:0000313" key="4">
    <source>
        <dbReference type="Proteomes" id="UP000578449"/>
    </source>
</evidence>
<reference evidence="3 4" key="1">
    <citation type="submission" date="2020-08" db="EMBL/GenBank/DDBJ databases">
        <title>Genomic Encyclopedia of Type Strains, Phase IV (KMG-IV): sequencing the most valuable type-strain genomes for metagenomic binning, comparative biology and taxonomic classification.</title>
        <authorList>
            <person name="Goeker M."/>
        </authorList>
    </citation>
    <scope>NUCLEOTIDE SEQUENCE [LARGE SCALE GENOMIC DNA]</scope>
    <source>
        <strain evidence="3 4">DSM 45615</strain>
    </source>
</reference>
<feature type="chain" id="PRO_5039105012" description="DUF3995 domain-containing protein" evidence="2">
    <location>
        <begin position="24"/>
        <end position="162"/>
    </location>
</feature>
<dbReference type="Proteomes" id="UP000578449">
    <property type="component" value="Unassembled WGS sequence"/>
</dbReference>
<evidence type="ECO:0000256" key="2">
    <source>
        <dbReference type="SAM" id="SignalP"/>
    </source>
</evidence>
<keyword evidence="4" id="KW-1185">Reference proteome</keyword>
<gene>
    <name evidence="3" type="ORF">HNP84_000492</name>
</gene>
<feature type="transmembrane region" description="Helical" evidence="1">
    <location>
        <begin position="58"/>
        <end position="81"/>
    </location>
</feature>
<accession>A0A840NQE6</accession>
<dbReference type="RefSeq" id="WP_185047631.1">
    <property type="nucleotide sequence ID" value="NZ_BAABIX010000013.1"/>
</dbReference>
<evidence type="ECO:0000256" key="1">
    <source>
        <dbReference type="SAM" id="Phobius"/>
    </source>
</evidence>
<dbReference type="EMBL" id="JACHGN010000001">
    <property type="protein sequence ID" value="MBB5130804.1"/>
    <property type="molecule type" value="Genomic_DNA"/>
</dbReference>
<feature type="transmembrane region" description="Helical" evidence="1">
    <location>
        <begin position="129"/>
        <end position="148"/>
    </location>
</feature>
<sequence length="162" mass="16974">MQSGAWRLLAAVLALLPTMYSPCGWDASPGYCTIEHPKSGVGFTALAHLVLGNESPTLWPSVFESALLVLAIPLLLVAAAIKLRSRHAGLVAVGVLSAFGLVNVLANALSKMIGGSDYVRYVLGLETHAVAAPSIWIGLSMLGAAYALRRAARQPQAQEARA</sequence>
<organism evidence="3 4">
    <name type="scientific">Thermocatellispora tengchongensis</name>
    <dbReference type="NCBI Taxonomy" id="1073253"/>
    <lineage>
        <taxon>Bacteria</taxon>
        <taxon>Bacillati</taxon>
        <taxon>Actinomycetota</taxon>
        <taxon>Actinomycetes</taxon>
        <taxon>Streptosporangiales</taxon>
        <taxon>Streptosporangiaceae</taxon>
        <taxon>Thermocatellispora</taxon>
    </lineage>
</organism>